<dbReference type="PANTHER" id="PTHR39664:SF2">
    <property type="entry name" value="NUCLEIC ACID-BINDING PROTEIN, CONTAINING PIN DOMAIN-RELATED"/>
    <property type="match status" value="1"/>
</dbReference>
<dbReference type="EMBL" id="CAADFA010000278">
    <property type="protein sequence ID" value="VFJ60700.1"/>
    <property type="molecule type" value="Genomic_DNA"/>
</dbReference>
<sequence>MIAFDTNLLVRLAVNDDRDRAGIAEYLLETQQVFVPRTVLLETEWVLRSVYKKSRTEISNFLASALMTTNLIVENSSEVANAMEWYRLGSDFADAMHLCMCGEAKIHTFDTDFCKAAKESGLTPAFEVLNT</sequence>
<dbReference type="EMBL" id="CAADEZ010000256">
    <property type="protein sequence ID" value="VFJ60105.1"/>
    <property type="molecule type" value="Genomic_DNA"/>
</dbReference>
<dbReference type="CDD" id="cd18683">
    <property type="entry name" value="PIN_VapC-like"/>
    <property type="match status" value="1"/>
</dbReference>
<dbReference type="Pfam" id="PF01850">
    <property type="entry name" value="PIN"/>
    <property type="match status" value="1"/>
</dbReference>
<evidence type="ECO:0000313" key="3">
    <source>
        <dbReference type="EMBL" id="VFJ60700.1"/>
    </source>
</evidence>
<evidence type="ECO:0000313" key="4">
    <source>
        <dbReference type="EMBL" id="VFK13298.1"/>
    </source>
</evidence>
<dbReference type="AlphaFoldDB" id="A0A450W8H7"/>
<name>A0A450W8H7_9GAMM</name>
<dbReference type="Gene3D" id="3.40.50.1010">
    <property type="entry name" value="5'-nuclease"/>
    <property type="match status" value="1"/>
</dbReference>
<feature type="domain" description="PIN" evidence="1">
    <location>
        <begin position="3"/>
        <end position="118"/>
    </location>
</feature>
<organism evidence="4">
    <name type="scientific">Candidatus Kentrum sp. FM</name>
    <dbReference type="NCBI Taxonomy" id="2126340"/>
    <lineage>
        <taxon>Bacteria</taxon>
        <taxon>Pseudomonadati</taxon>
        <taxon>Pseudomonadota</taxon>
        <taxon>Gammaproteobacteria</taxon>
        <taxon>Candidatus Kentrum</taxon>
    </lineage>
</organism>
<dbReference type="InterPro" id="IPR029060">
    <property type="entry name" value="PIN-like_dom_sf"/>
</dbReference>
<reference evidence="4" key="1">
    <citation type="submission" date="2019-02" db="EMBL/GenBank/DDBJ databases">
        <authorList>
            <person name="Gruber-Vodicka R. H."/>
            <person name="Seah K. B. B."/>
        </authorList>
    </citation>
    <scope>NUCLEOTIDE SEQUENCE</scope>
    <source>
        <strain evidence="2">BECK_BZ163</strain>
        <strain evidence="4">BECK_BZ164</strain>
        <strain evidence="3">BECK_BZ165</strain>
    </source>
</reference>
<proteinExistence type="predicted"/>
<dbReference type="SUPFAM" id="SSF88723">
    <property type="entry name" value="PIN domain-like"/>
    <property type="match status" value="1"/>
</dbReference>
<protein>
    <submittedName>
        <fullName evidence="4">Predicted nucleic-acid-binding protein, contains PIN domain</fullName>
    </submittedName>
</protein>
<dbReference type="PANTHER" id="PTHR39664">
    <property type="match status" value="1"/>
</dbReference>
<evidence type="ECO:0000259" key="1">
    <source>
        <dbReference type="Pfam" id="PF01850"/>
    </source>
</evidence>
<gene>
    <name evidence="2" type="ORF">BECKFM1743A_GA0114220_102562</name>
    <name evidence="4" type="ORF">BECKFM1743B_GA0114221_102757</name>
    <name evidence="3" type="ORF">BECKFM1743C_GA0114222_102782</name>
</gene>
<dbReference type="EMBL" id="CAADFL010000275">
    <property type="protein sequence ID" value="VFK13298.1"/>
    <property type="molecule type" value="Genomic_DNA"/>
</dbReference>
<accession>A0A450W8H7</accession>
<evidence type="ECO:0000313" key="2">
    <source>
        <dbReference type="EMBL" id="VFJ60105.1"/>
    </source>
</evidence>
<dbReference type="InterPro" id="IPR002716">
    <property type="entry name" value="PIN_dom"/>
</dbReference>